<dbReference type="PANTHER" id="PTHR30469:SF15">
    <property type="entry name" value="HLYD FAMILY OF SECRETION PROTEINS"/>
    <property type="match status" value="1"/>
</dbReference>
<dbReference type="Gene3D" id="2.40.30.170">
    <property type="match status" value="1"/>
</dbReference>
<feature type="coiled-coil region" evidence="1">
    <location>
        <begin position="82"/>
        <end position="126"/>
    </location>
</feature>
<evidence type="ECO:0000259" key="4">
    <source>
        <dbReference type="Pfam" id="PF25984"/>
    </source>
</evidence>
<accession>A0A239I1W6</accession>
<gene>
    <name evidence="5" type="ORF">SAMN06296052_11593</name>
</gene>
<dbReference type="OrthoDB" id="869610at2"/>
<name>A0A239I1W6_9BACT</name>
<evidence type="ECO:0000256" key="1">
    <source>
        <dbReference type="SAM" id="Coils"/>
    </source>
</evidence>
<protein>
    <submittedName>
        <fullName evidence="5">Multidrug resistance efflux pump</fullName>
    </submittedName>
</protein>
<dbReference type="PANTHER" id="PTHR30469">
    <property type="entry name" value="MULTIDRUG RESISTANCE PROTEIN MDTA"/>
    <property type="match status" value="1"/>
</dbReference>
<keyword evidence="2" id="KW-0732">Signal</keyword>
<dbReference type="Gene3D" id="2.40.50.100">
    <property type="match status" value="1"/>
</dbReference>
<feature type="domain" description="YknX-like barrel-sandwich hybrid" evidence="4">
    <location>
        <begin position="62"/>
        <end position="222"/>
    </location>
</feature>
<feature type="signal peptide" evidence="2">
    <location>
        <begin position="1"/>
        <end position="23"/>
    </location>
</feature>
<dbReference type="Proteomes" id="UP000198432">
    <property type="component" value="Unassembled WGS sequence"/>
</dbReference>
<proteinExistence type="predicted"/>
<reference evidence="6" key="1">
    <citation type="submission" date="2017-06" db="EMBL/GenBank/DDBJ databases">
        <authorList>
            <person name="Varghese N."/>
            <person name="Submissions S."/>
        </authorList>
    </citation>
    <scope>NUCLEOTIDE SEQUENCE [LARGE SCALE GENOMIC DNA]</scope>
    <source>
        <strain evidence="6">NKM1</strain>
    </source>
</reference>
<feature type="chain" id="PRO_5013303281" evidence="2">
    <location>
        <begin position="24"/>
        <end position="368"/>
    </location>
</feature>
<evidence type="ECO:0000313" key="6">
    <source>
        <dbReference type="Proteomes" id="UP000198432"/>
    </source>
</evidence>
<sequence>MASTSIPFLKRWLPLLPVMFLLASCGGEQEKTQPTVANISESVYASGVVRSKDQYQLFPSVSGTVQQVLVTEGDLVQQGTPLLKVENEAARLSTENARIAAEFARVDANAEKLNELQAAIDLARSKKQNDSLLLVRQRNLWANQIGTKVELEQRELSYKNSLTAYRSAVLRYQDLKKQLDFAARQSQKNLQISQTRTDDYTVKSETDGKVYSVLKEKGEMVSPQSPVAVIGDADEFILELQVDEYDIARVKPGQRVLLNLDSYKGQVFEGKVYKINPAMNERTRSFTVEAAFVTKPATLYPNLTTEANIIIQAKENALLIPREYLLDGAFVLKENEEKVAVKTGLKDYQQVEILEGLSKDDVIVKPAP</sequence>
<feature type="domain" description="CusB-like beta-barrel" evidence="3">
    <location>
        <begin position="238"/>
        <end position="309"/>
    </location>
</feature>
<evidence type="ECO:0000256" key="2">
    <source>
        <dbReference type="SAM" id="SignalP"/>
    </source>
</evidence>
<dbReference type="SUPFAM" id="SSF111369">
    <property type="entry name" value="HlyD-like secretion proteins"/>
    <property type="match status" value="1"/>
</dbReference>
<dbReference type="InterPro" id="IPR058639">
    <property type="entry name" value="BSH_YknX-like"/>
</dbReference>
<dbReference type="Pfam" id="PF25984">
    <property type="entry name" value="BSH_YknX"/>
    <property type="match status" value="1"/>
</dbReference>
<evidence type="ECO:0000259" key="3">
    <source>
        <dbReference type="Pfam" id="PF25954"/>
    </source>
</evidence>
<dbReference type="GO" id="GO:1990281">
    <property type="term" value="C:efflux pump complex"/>
    <property type="evidence" value="ECO:0007669"/>
    <property type="project" value="TreeGrafter"/>
</dbReference>
<dbReference type="RefSeq" id="WP_089320296.1">
    <property type="nucleotide sequence ID" value="NZ_FZOQ01000015.1"/>
</dbReference>
<dbReference type="EMBL" id="FZOQ01000015">
    <property type="protein sequence ID" value="SNS87481.1"/>
    <property type="molecule type" value="Genomic_DNA"/>
</dbReference>
<dbReference type="Pfam" id="PF25954">
    <property type="entry name" value="Beta-barrel_RND_2"/>
    <property type="match status" value="1"/>
</dbReference>
<evidence type="ECO:0000313" key="5">
    <source>
        <dbReference type="EMBL" id="SNS87481.1"/>
    </source>
</evidence>
<keyword evidence="6" id="KW-1185">Reference proteome</keyword>
<dbReference type="AlphaFoldDB" id="A0A239I1W6"/>
<keyword evidence="1" id="KW-0175">Coiled coil</keyword>
<dbReference type="InterPro" id="IPR058792">
    <property type="entry name" value="Beta-barrel_RND_2"/>
</dbReference>
<dbReference type="GO" id="GO:0015562">
    <property type="term" value="F:efflux transmembrane transporter activity"/>
    <property type="evidence" value="ECO:0007669"/>
    <property type="project" value="TreeGrafter"/>
</dbReference>
<organism evidence="5 6">
    <name type="scientific">Pontibacter ummariensis</name>
    <dbReference type="NCBI Taxonomy" id="1610492"/>
    <lineage>
        <taxon>Bacteria</taxon>
        <taxon>Pseudomonadati</taxon>
        <taxon>Bacteroidota</taxon>
        <taxon>Cytophagia</taxon>
        <taxon>Cytophagales</taxon>
        <taxon>Hymenobacteraceae</taxon>
        <taxon>Pontibacter</taxon>
    </lineage>
</organism>